<dbReference type="EMBL" id="BORW01000002">
    <property type="protein sequence ID" value="GIO65996.1"/>
    <property type="molecule type" value="Genomic_DNA"/>
</dbReference>
<dbReference type="Proteomes" id="UP000680638">
    <property type="component" value="Unassembled WGS sequence"/>
</dbReference>
<dbReference type="RefSeq" id="WP_212947752.1">
    <property type="nucleotide sequence ID" value="NZ_BORW01000002.1"/>
</dbReference>
<name>A0ABQ4LRU9_9BACL</name>
<dbReference type="InterPro" id="IPR019905">
    <property type="entry name" value="OsmC-like_firmicutes"/>
</dbReference>
<dbReference type="InterPro" id="IPR015946">
    <property type="entry name" value="KH_dom-like_a/b"/>
</dbReference>
<gene>
    <name evidence="1" type="primary">ymaD</name>
    <name evidence="1" type="ORF">J21TS3_08170</name>
</gene>
<dbReference type="PANTHER" id="PTHR42830">
    <property type="entry name" value="OSMOTICALLY INDUCIBLE FAMILY PROTEIN"/>
    <property type="match status" value="1"/>
</dbReference>
<organism evidence="1 2">
    <name type="scientific">Paenibacillus cookii</name>
    <dbReference type="NCBI Taxonomy" id="157839"/>
    <lineage>
        <taxon>Bacteria</taxon>
        <taxon>Bacillati</taxon>
        <taxon>Bacillota</taxon>
        <taxon>Bacilli</taxon>
        <taxon>Bacillales</taxon>
        <taxon>Paenibacillaceae</taxon>
        <taxon>Paenibacillus</taxon>
    </lineage>
</organism>
<evidence type="ECO:0000313" key="2">
    <source>
        <dbReference type="Proteomes" id="UP000680638"/>
    </source>
</evidence>
<dbReference type="PANTHER" id="PTHR42830:SF2">
    <property type="entry name" value="OSMC_OHR FAMILY PROTEIN"/>
    <property type="match status" value="1"/>
</dbReference>
<dbReference type="InterPro" id="IPR036102">
    <property type="entry name" value="OsmC/Ohrsf"/>
</dbReference>
<keyword evidence="2" id="KW-1185">Reference proteome</keyword>
<dbReference type="InterPro" id="IPR052707">
    <property type="entry name" value="OsmC_Ohr_Peroxiredoxin"/>
</dbReference>
<dbReference type="Gene3D" id="3.30.300.20">
    <property type="match status" value="1"/>
</dbReference>
<protein>
    <recommendedName>
        <fullName evidence="3">OsmC family protein</fullName>
    </recommendedName>
</protein>
<dbReference type="SUPFAM" id="SSF82784">
    <property type="entry name" value="OsmC-like"/>
    <property type="match status" value="1"/>
</dbReference>
<dbReference type="NCBIfam" id="TIGR03563">
    <property type="entry name" value="perox_SACOL1771"/>
    <property type="match status" value="1"/>
</dbReference>
<comment type="caution">
    <text evidence="1">The sequence shown here is derived from an EMBL/GenBank/DDBJ whole genome shotgun (WGS) entry which is preliminary data.</text>
</comment>
<evidence type="ECO:0008006" key="3">
    <source>
        <dbReference type="Google" id="ProtNLM"/>
    </source>
</evidence>
<reference evidence="1 2" key="1">
    <citation type="submission" date="2021-03" db="EMBL/GenBank/DDBJ databases">
        <title>Antimicrobial resistance genes in bacteria isolated from Japanese honey, and their potential for conferring macrolide and lincosamide resistance in the American foulbrood pathogen Paenibacillus larvae.</title>
        <authorList>
            <person name="Okamoto M."/>
            <person name="Kumagai M."/>
            <person name="Kanamori H."/>
            <person name="Takamatsu D."/>
        </authorList>
    </citation>
    <scope>NUCLEOTIDE SEQUENCE [LARGE SCALE GENOMIC DNA]</scope>
    <source>
        <strain evidence="1 2">J21TS3</strain>
    </source>
</reference>
<dbReference type="Pfam" id="PF02566">
    <property type="entry name" value="OsmC"/>
    <property type="match status" value="1"/>
</dbReference>
<accession>A0ABQ4LRU9</accession>
<dbReference type="InterPro" id="IPR003718">
    <property type="entry name" value="OsmC/Ohr_fam"/>
</dbReference>
<evidence type="ECO:0000313" key="1">
    <source>
        <dbReference type="EMBL" id="GIO65996.1"/>
    </source>
</evidence>
<proteinExistence type="predicted"/>
<sequence length="166" mass="17856">MNHSFILKAVWDGGRNSQGTIEAGQLKTAISIPKEMGGPGVGTNPDEMLLGAAATCYLITLAAMMERGGLPVEKLTLESEGIVDVTNNVFTYVSITHKPHIVLKAEAADHDLEHARRLAEKAESSCMISRAVAGNVALSTVPRIERNCRKNLGGKEPPSLRHMQQV</sequence>